<evidence type="ECO:0000313" key="5">
    <source>
        <dbReference type="EMBL" id="OGE81308.1"/>
    </source>
</evidence>
<reference evidence="5 6" key="1">
    <citation type="journal article" date="2016" name="Nat. Commun.">
        <title>Thousands of microbial genomes shed light on interconnected biogeochemical processes in an aquifer system.</title>
        <authorList>
            <person name="Anantharaman K."/>
            <person name="Brown C.T."/>
            <person name="Hug L.A."/>
            <person name="Sharon I."/>
            <person name="Castelle C.J."/>
            <person name="Probst A.J."/>
            <person name="Thomas B.C."/>
            <person name="Singh A."/>
            <person name="Wilkins M.J."/>
            <person name="Karaoz U."/>
            <person name="Brodie E.L."/>
            <person name="Williams K.H."/>
            <person name="Hubbard S.S."/>
            <person name="Banfield J.F."/>
        </authorList>
    </citation>
    <scope>NUCLEOTIDE SEQUENCE [LARGE SCALE GENOMIC DNA]</scope>
</reference>
<evidence type="ECO:0000256" key="1">
    <source>
        <dbReference type="ARBA" id="ARBA00006534"/>
    </source>
</evidence>
<dbReference type="PANTHER" id="PTHR20842:SF0">
    <property type="entry name" value="ALPHA-ASPARTYL DIPEPTIDASE"/>
    <property type="match status" value="1"/>
</dbReference>
<dbReference type="EMBL" id="MFEI01000008">
    <property type="protein sequence ID" value="OGE81308.1"/>
    <property type="molecule type" value="Genomic_DNA"/>
</dbReference>
<gene>
    <name evidence="5" type="ORF">A2826_01990</name>
</gene>
<dbReference type="InterPro" id="IPR029062">
    <property type="entry name" value="Class_I_gatase-like"/>
</dbReference>
<organism evidence="5 6">
    <name type="scientific">Candidatus Doudnabacteria bacterium RIFCSPHIGHO2_01_FULL_43_23</name>
    <dbReference type="NCBI Taxonomy" id="1817822"/>
    <lineage>
        <taxon>Bacteria</taxon>
        <taxon>Candidatus Doudnaibacteriota</taxon>
    </lineage>
</organism>
<evidence type="ECO:0008006" key="7">
    <source>
        <dbReference type="Google" id="ProtNLM"/>
    </source>
</evidence>
<dbReference type="GO" id="GO:0006508">
    <property type="term" value="P:proteolysis"/>
    <property type="evidence" value="ECO:0007669"/>
    <property type="project" value="UniProtKB-KW"/>
</dbReference>
<dbReference type="SUPFAM" id="SSF52317">
    <property type="entry name" value="Class I glutamine amidotransferase-like"/>
    <property type="match status" value="1"/>
</dbReference>
<comment type="caution">
    <text evidence="5">The sequence shown here is derived from an EMBL/GenBank/DDBJ whole genome shotgun (WGS) entry which is preliminary data.</text>
</comment>
<dbReference type="InterPro" id="IPR005320">
    <property type="entry name" value="Peptidase_S51"/>
</dbReference>
<accession>A0A1F5NUI4</accession>
<evidence type="ECO:0000256" key="2">
    <source>
        <dbReference type="ARBA" id="ARBA00022670"/>
    </source>
</evidence>
<evidence type="ECO:0000256" key="4">
    <source>
        <dbReference type="ARBA" id="ARBA00022825"/>
    </source>
</evidence>
<protein>
    <recommendedName>
        <fullName evidence="7">Peptidase</fullName>
    </recommendedName>
</protein>
<dbReference type="GO" id="GO:0008236">
    <property type="term" value="F:serine-type peptidase activity"/>
    <property type="evidence" value="ECO:0007669"/>
    <property type="project" value="UniProtKB-KW"/>
</dbReference>
<dbReference type="PANTHER" id="PTHR20842">
    <property type="entry name" value="PROTEASE S51 ALPHA-ASPARTYL DIPEPTIDASE"/>
    <property type="match status" value="1"/>
</dbReference>
<proteinExistence type="inferred from homology"/>
<dbReference type="Pfam" id="PF03575">
    <property type="entry name" value="Peptidase_S51"/>
    <property type="match status" value="1"/>
</dbReference>
<name>A0A1F5NUI4_9BACT</name>
<evidence type="ECO:0000256" key="3">
    <source>
        <dbReference type="ARBA" id="ARBA00022801"/>
    </source>
</evidence>
<keyword evidence="3" id="KW-0378">Hydrolase</keyword>
<sequence length="202" mass="22701">MKLYLSSYKIGNKPDKLKEFALGKKIGFIPNAIDFVDPKPRQESNDKSLRDLTDLGIDTEILDLKDYFGKKEKLRAKINSLGGVWVRGGNTFVLRKAMKLSGFDEIITSIDRDDFLYGGYSAGICVLAPSLEALQIVDDPTAIPYIQSKEVILEGLGILDYIILPHYKSDHPESADIDKEVEFCEKNNIPYKTLRDGEVIII</sequence>
<dbReference type="Proteomes" id="UP000177912">
    <property type="component" value="Unassembled WGS sequence"/>
</dbReference>
<keyword evidence="2" id="KW-0645">Protease</keyword>
<comment type="similarity">
    <text evidence="1">Belongs to the peptidase S51 family.</text>
</comment>
<dbReference type="AlphaFoldDB" id="A0A1F5NUI4"/>
<dbReference type="STRING" id="1817822.A2826_01990"/>
<dbReference type="Gene3D" id="3.40.50.880">
    <property type="match status" value="1"/>
</dbReference>
<keyword evidence="4" id="KW-0720">Serine protease</keyword>
<evidence type="ECO:0000313" key="6">
    <source>
        <dbReference type="Proteomes" id="UP000177912"/>
    </source>
</evidence>